<dbReference type="Gene3D" id="1.10.10.60">
    <property type="entry name" value="Homeodomain-like"/>
    <property type="match status" value="2"/>
</dbReference>
<dbReference type="PROSITE" id="PS01124">
    <property type="entry name" value="HTH_ARAC_FAMILY_2"/>
    <property type="match status" value="1"/>
</dbReference>
<evidence type="ECO:0000256" key="3">
    <source>
        <dbReference type="ARBA" id="ARBA00023163"/>
    </source>
</evidence>
<evidence type="ECO:0000313" key="5">
    <source>
        <dbReference type="EMBL" id="NOU58372.1"/>
    </source>
</evidence>
<reference evidence="5 6" key="1">
    <citation type="submission" date="2018-12" db="EMBL/GenBank/DDBJ databases">
        <title>Marinifilum JC070 sp. nov., a marine bacterium isolated from Yongle Blue Hole in the South China Sea.</title>
        <authorList>
            <person name="Fu T."/>
        </authorList>
    </citation>
    <scope>NUCLEOTIDE SEQUENCE [LARGE SCALE GENOMIC DNA]</scope>
    <source>
        <strain evidence="5 6">JC070</strain>
    </source>
</reference>
<dbReference type="Proteomes" id="UP000732105">
    <property type="component" value="Unassembled WGS sequence"/>
</dbReference>
<gene>
    <name evidence="5" type="ORF">ELS83_00985</name>
</gene>
<evidence type="ECO:0000259" key="4">
    <source>
        <dbReference type="PROSITE" id="PS01124"/>
    </source>
</evidence>
<evidence type="ECO:0000256" key="2">
    <source>
        <dbReference type="ARBA" id="ARBA00023125"/>
    </source>
</evidence>
<keyword evidence="3" id="KW-0804">Transcription</keyword>
<dbReference type="EMBL" id="RZNH01000001">
    <property type="protein sequence ID" value="NOU58372.1"/>
    <property type="molecule type" value="Genomic_DNA"/>
</dbReference>
<dbReference type="InterPro" id="IPR020449">
    <property type="entry name" value="Tscrpt_reg_AraC-type_HTH"/>
</dbReference>
<dbReference type="PRINTS" id="PR00032">
    <property type="entry name" value="HTHARAC"/>
</dbReference>
<dbReference type="Pfam" id="PF12833">
    <property type="entry name" value="HTH_18"/>
    <property type="match status" value="1"/>
</dbReference>
<dbReference type="PANTHER" id="PTHR43280">
    <property type="entry name" value="ARAC-FAMILY TRANSCRIPTIONAL REGULATOR"/>
    <property type="match status" value="1"/>
</dbReference>
<evidence type="ECO:0000313" key="6">
    <source>
        <dbReference type="Proteomes" id="UP000732105"/>
    </source>
</evidence>
<comment type="caution">
    <text evidence="5">The sequence shown here is derived from an EMBL/GenBank/DDBJ whole genome shotgun (WGS) entry which is preliminary data.</text>
</comment>
<proteinExistence type="predicted"/>
<dbReference type="RefSeq" id="WP_171593628.1">
    <property type="nucleotide sequence ID" value="NZ_RZNH01000001.1"/>
</dbReference>
<dbReference type="SUPFAM" id="SSF46689">
    <property type="entry name" value="Homeodomain-like"/>
    <property type="match status" value="2"/>
</dbReference>
<protein>
    <submittedName>
        <fullName evidence="5">AraC family transcriptional regulator</fullName>
    </submittedName>
</protein>
<accession>A0ABX1WQW2</accession>
<keyword evidence="1" id="KW-0805">Transcription regulation</keyword>
<dbReference type="PANTHER" id="PTHR43280:SF27">
    <property type="entry name" value="TRANSCRIPTIONAL REGULATOR MTLR"/>
    <property type="match status" value="1"/>
</dbReference>
<organism evidence="5 6">
    <name type="scientific">Marinifilum caeruleilacunae</name>
    <dbReference type="NCBI Taxonomy" id="2499076"/>
    <lineage>
        <taxon>Bacteria</taxon>
        <taxon>Pseudomonadati</taxon>
        <taxon>Bacteroidota</taxon>
        <taxon>Bacteroidia</taxon>
        <taxon>Marinilabiliales</taxon>
        <taxon>Marinifilaceae</taxon>
    </lineage>
</organism>
<keyword evidence="2" id="KW-0238">DNA-binding</keyword>
<dbReference type="SUPFAM" id="SSF51182">
    <property type="entry name" value="RmlC-like cupins"/>
    <property type="match status" value="1"/>
</dbReference>
<dbReference type="PROSITE" id="PS00041">
    <property type="entry name" value="HTH_ARAC_FAMILY_1"/>
    <property type="match status" value="1"/>
</dbReference>
<name>A0ABX1WQW2_9BACT</name>
<dbReference type="InterPro" id="IPR009057">
    <property type="entry name" value="Homeodomain-like_sf"/>
</dbReference>
<sequence>MKVSFEKIHKEALSSIKVVVLDREEGQRPLHFHPEYELTLITKGFGKRFVGDHISTFTKNDLVLIGENLPHCWIHSTKLDIVSIQFNRSIFGDNFLNLPELNEIKTLLDDSNRGLFFENAKSDMISRIRKLSNLSNFDRISELLIILHELGSKVHKTSLSSKHFNTENFTKTKHRIDKVFNYIYQNINGELKVEVAAGILNMTTSAFCHYFKKCTEKTFSEFVNEIRIGYASKLLIETDNNVSQIAFESGYNSLSNFNQRFKQIKGMSPKSFREKYHSDAYKESKN</sequence>
<feature type="domain" description="HTH araC/xylS-type" evidence="4">
    <location>
        <begin position="177"/>
        <end position="275"/>
    </location>
</feature>
<dbReference type="Gene3D" id="2.60.120.10">
    <property type="entry name" value="Jelly Rolls"/>
    <property type="match status" value="1"/>
</dbReference>
<dbReference type="InterPro" id="IPR014710">
    <property type="entry name" value="RmlC-like_jellyroll"/>
</dbReference>
<dbReference type="InterPro" id="IPR018060">
    <property type="entry name" value="HTH_AraC"/>
</dbReference>
<evidence type="ECO:0000256" key="1">
    <source>
        <dbReference type="ARBA" id="ARBA00023015"/>
    </source>
</evidence>
<dbReference type="InterPro" id="IPR018062">
    <property type="entry name" value="HTH_AraC-typ_CS"/>
</dbReference>
<dbReference type="SMART" id="SM00342">
    <property type="entry name" value="HTH_ARAC"/>
    <property type="match status" value="1"/>
</dbReference>
<keyword evidence="6" id="KW-1185">Reference proteome</keyword>
<dbReference type="InterPro" id="IPR011051">
    <property type="entry name" value="RmlC_Cupin_sf"/>
</dbReference>